<dbReference type="SUPFAM" id="SSF47413">
    <property type="entry name" value="lambda repressor-like DNA-binding domains"/>
    <property type="match status" value="1"/>
</dbReference>
<dbReference type="GO" id="GO:0003700">
    <property type="term" value="F:DNA-binding transcription factor activity"/>
    <property type="evidence" value="ECO:0007669"/>
    <property type="project" value="TreeGrafter"/>
</dbReference>
<evidence type="ECO:0000259" key="4">
    <source>
        <dbReference type="PROSITE" id="PS50932"/>
    </source>
</evidence>
<keyword evidence="6" id="KW-1185">Reference proteome</keyword>
<sequence length="359" mass="41167">MYQKVTMKDIANDLGVSITTVHRALQGKEGVSEEIALKIKQLASEKGYKTNYMASSLKRKDFKIAIVLPEPTMYNRYYYLNLWIGARHFLDQVSEFNIKSLDFYYPLQKNSQGDKLKEVYDLYSNDIDGLLTIAVDDSNTSYFLEKFSQKNVPIALIGSDLYKDLRFCCVKCYDEMVGNLAAELLTSFHQTDFSPNIILTGNPIGDLSMLDQYYNFLGFKNYIESNFPQSNLIYTYGHDVNLVKEQLRNTILNTKDVYAIYAQSARHTVLICELIEELSLQGKIKLVGNDCFSDSISYLQKNILTALIDKKVSTQSYVATKMLFDFLVKGEYPSSNLTQIQPTIVLKSNIEFYTQNYIF</sequence>
<dbReference type="PANTHER" id="PTHR30146:SF144">
    <property type="entry name" value="LACI-FAMILY TRANSCRIPTION REGULATOR"/>
    <property type="match status" value="1"/>
</dbReference>
<gene>
    <name evidence="5" type="ORF">SAMN02745975_01756</name>
</gene>
<protein>
    <submittedName>
        <fullName evidence="5">LacI family transcriptional regulator</fullName>
    </submittedName>
</protein>
<keyword evidence="2" id="KW-0238">DNA-binding</keyword>
<dbReference type="AlphaFoldDB" id="A0A1M6I820"/>
<dbReference type="STRING" id="1121919.SAMN02745975_01756"/>
<dbReference type="Proteomes" id="UP000184536">
    <property type="component" value="Unassembled WGS sequence"/>
</dbReference>
<dbReference type="InterPro" id="IPR000843">
    <property type="entry name" value="HTH_LacI"/>
</dbReference>
<dbReference type="SUPFAM" id="SSF53822">
    <property type="entry name" value="Periplasmic binding protein-like I"/>
    <property type="match status" value="1"/>
</dbReference>
<evidence type="ECO:0000313" key="6">
    <source>
        <dbReference type="Proteomes" id="UP000184536"/>
    </source>
</evidence>
<dbReference type="PROSITE" id="PS50932">
    <property type="entry name" value="HTH_LACI_2"/>
    <property type="match status" value="1"/>
</dbReference>
<proteinExistence type="predicted"/>
<accession>A0A1M6I820</accession>
<dbReference type="OrthoDB" id="1938857at2"/>
<evidence type="ECO:0000256" key="1">
    <source>
        <dbReference type="ARBA" id="ARBA00023015"/>
    </source>
</evidence>
<dbReference type="Pfam" id="PF00356">
    <property type="entry name" value="LacI"/>
    <property type="match status" value="1"/>
</dbReference>
<reference evidence="6" key="1">
    <citation type="submission" date="2016-11" db="EMBL/GenBank/DDBJ databases">
        <authorList>
            <person name="Varghese N."/>
            <person name="Submissions S."/>
        </authorList>
    </citation>
    <scope>NUCLEOTIDE SEQUENCE [LARGE SCALE GENOMIC DNA]</scope>
    <source>
        <strain evidence="6">DSM 17957</strain>
    </source>
</reference>
<dbReference type="Gene3D" id="3.40.50.2300">
    <property type="match status" value="2"/>
</dbReference>
<dbReference type="InterPro" id="IPR028082">
    <property type="entry name" value="Peripla_BP_I"/>
</dbReference>
<dbReference type="Pfam" id="PF13407">
    <property type="entry name" value="Peripla_BP_4"/>
    <property type="match status" value="1"/>
</dbReference>
<dbReference type="SMART" id="SM00354">
    <property type="entry name" value="HTH_LACI"/>
    <property type="match status" value="1"/>
</dbReference>
<dbReference type="InterPro" id="IPR010982">
    <property type="entry name" value="Lambda_DNA-bd_dom_sf"/>
</dbReference>
<evidence type="ECO:0000313" key="5">
    <source>
        <dbReference type="EMBL" id="SHJ30617.1"/>
    </source>
</evidence>
<dbReference type="RefSeq" id="WP_110940918.1">
    <property type="nucleotide sequence ID" value="NZ_FQZV01000020.1"/>
</dbReference>
<dbReference type="CDD" id="cd01392">
    <property type="entry name" value="HTH_LacI"/>
    <property type="match status" value="1"/>
</dbReference>
<dbReference type="InterPro" id="IPR025997">
    <property type="entry name" value="SBP_2_dom"/>
</dbReference>
<evidence type="ECO:0000256" key="3">
    <source>
        <dbReference type="ARBA" id="ARBA00023163"/>
    </source>
</evidence>
<feature type="domain" description="HTH lacI-type" evidence="4">
    <location>
        <begin position="5"/>
        <end position="59"/>
    </location>
</feature>
<name>A0A1M6I820_9FIRM</name>
<keyword evidence="1" id="KW-0805">Transcription regulation</keyword>
<keyword evidence="3" id="KW-0804">Transcription</keyword>
<dbReference type="EMBL" id="FQZV01000020">
    <property type="protein sequence ID" value="SHJ30617.1"/>
    <property type="molecule type" value="Genomic_DNA"/>
</dbReference>
<dbReference type="Gene3D" id="1.10.260.40">
    <property type="entry name" value="lambda repressor-like DNA-binding domains"/>
    <property type="match status" value="1"/>
</dbReference>
<dbReference type="GO" id="GO:0000976">
    <property type="term" value="F:transcription cis-regulatory region binding"/>
    <property type="evidence" value="ECO:0007669"/>
    <property type="project" value="TreeGrafter"/>
</dbReference>
<dbReference type="PANTHER" id="PTHR30146">
    <property type="entry name" value="LACI-RELATED TRANSCRIPTIONAL REPRESSOR"/>
    <property type="match status" value="1"/>
</dbReference>
<organism evidence="5 6">
    <name type="scientific">Geosporobacter subterraneus DSM 17957</name>
    <dbReference type="NCBI Taxonomy" id="1121919"/>
    <lineage>
        <taxon>Bacteria</taxon>
        <taxon>Bacillati</taxon>
        <taxon>Bacillota</taxon>
        <taxon>Clostridia</taxon>
        <taxon>Peptostreptococcales</taxon>
        <taxon>Thermotaleaceae</taxon>
        <taxon>Geosporobacter</taxon>
    </lineage>
</organism>
<evidence type="ECO:0000256" key="2">
    <source>
        <dbReference type="ARBA" id="ARBA00023125"/>
    </source>
</evidence>